<sequence length="41" mass="4938">MSPTVFKEAGYRFFFFSREDPRKQLKEIESLVKKHFDELVG</sequence>
<comment type="caution">
    <text evidence="1">The sequence shown here is derived from an EMBL/GenBank/DDBJ whole genome shotgun (WGS) entry which is preliminary data.</text>
</comment>
<name>A0ABY2CGB4_METMH</name>
<protein>
    <recommendedName>
        <fullName evidence="3">DUF559 domain-containing protein</fullName>
    </recommendedName>
</protein>
<dbReference type="Proteomes" id="UP000295649">
    <property type="component" value="Unassembled WGS sequence"/>
</dbReference>
<keyword evidence="2" id="KW-1185">Reference proteome</keyword>
<evidence type="ECO:0008006" key="3">
    <source>
        <dbReference type="Google" id="ProtNLM"/>
    </source>
</evidence>
<accession>A0ABY2CGB4</accession>
<organism evidence="1 2">
    <name type="scientific">Methylomonas methanica</name>
    <dbReference type="NCBI Taxonomy" id="421"/>
    <lineage>
        <taxon>Bacteria</taxon>
        <taxon>Pseudomonadati</taxon>
        <taxon>Pseudomonadota</taxon>
        <taxon>Gammaproteobacteria</taxon>
        <taxon>Methylococcales</taxon>
        <taxon>Methylococcaceae</taxon>
        <taxon>Methylomonas</taxon>
    </lineage>
</organism>
<proteinExistence type="predicted"/>
<dbReference type="EMBL" id="SMCN01000036">
    <property type="protein sequence ID" value="TCV75235.1"/>
    <property type="molecule type" value="Genomic_DNA"/>
</dbReference>
<reference evidence="1 2" key="1">
    <citation type="submission" date="2019-03" db="EMBL/GenBank/DDBJ databases">
        <title>Systems level insights into methane cycling in arid and semi-arid ecosystems.</title>
        <authorList>
            <person name="Kalyuzhnaya M."/>
        </authorList>
    </citation>
    <scope>NUCLEOTIDE SEQUENCE [LARGE SCALE GENOMIC DNA]</scope>
    <source>
        <strain evidence="1 2">S-1</strain>
    </source>
</reference>
<evidence type="ECO:0000313" key="1">
    <source>
        <dbReference type="EMBL" id="TCV75235.1"/>
    </source>
</evidence>
<evidence type="ECO:0000313" key="2">
    <source>
        <dbReference type="Proteomes" id="UP000295649"/>
    </source>
</evidence>
<gene>
    <name evidence="1" type="ORF">EDE11_13641</name>
</gene>